<feature type="chain" id="PRO_5043863351" description="F-box domain-containing protein" evidence="3">
    <location>
        <begin position="31"/>
        <end position="648"/>
    </location>
</feature>
<feature type="domain" description="Xylanase inhibitor N-terminal" evidence="7">
    <location>
        <begin position="56"/>
        <end position="229"/>
    </location>
</feature>
<dbReference type="PANTHER" id="PTHR47965">
    <property type="entry name" value="ASPARTYL PROTEASE-RELATED"/>
    <property type="match status" value="1"/>
</dbReference>
<dbReference type="Pfam" id="PF14541">
    <property type="entry name" value="TAXi_C"/>
    <property type="match status" value="1"/>
</dbReference>
<proteinExistence type="inferred from homology"/>
<dbReference type="InterPro" id="IPR032861">
    <property type="entry name" value="TAXi_N"/>
</dbReference>
<dbReference type="PANTHER" id="PTHR47965:SF22">
    <property type="entry name" value="EUKARYOTIC ASPARTYL PROTEASE FAMILY PROTEIN"/>
    <property type="match status" value="1"/>
</dbReference>
<dbReference type="InterPro" id="IPR001461">
    <property type="entry name" value="Aspartic_peptidase_A1"/>
</dbReference>
<name>A0AAU9RQI9_THLAR</name>
<comment type="similarity">
    <text evidence="1">Belongs to the peptidase A1 family.</text>
</comment>
<evidence type="ECO:0008006" key="10">
    <source>
        <dbReference type="Google" id="ProtNLM"/>
    </source>
</evidence>
<dbReference type="Pfam" id="PF14543">
    <property type="entry name" value="TAXi_N"/>
    <property type="match status" value="1"/>
</dbReference>
<evidence type="ECO:0000313" key="9">
    <source>
        <dbReference type="Proteomes" id="UP000836841"/>
    </source>
</evidence>
<dbReference type="AlphaFoldDB" id="A0AAU9RQI9"/>
<keyword evidence="2 3" id="KW-0732">Signal</keyword>
<feature type="domain" description="Xylanase inhibitor C-terminal" evidence="6">
    <location>
        <begin position="232"/>
        <end position="355"/>
    </location>
</feature>
<evidence type="ECO:0000313" key="8">
    <source>
        <dbReference type="EMBL" id="CAH2047566.1"/>
    </source>
</evidence>
<dbReference type="InterPro" id="IPR036047">
    <property type="entry name" value="F-box-like_dom_sf"/>
</dbReference>
<dbReference type="GO" id="GO:0004190">
    <property type="term" value="F:aspartic-type endopeptidase activity"/>
    <property type="evidence" value="ECO:0007669"/>
    <property type="project" value="InterPro"/>
</dbReference>
<feature type="signal peptide" evidence="3">
    <location>
        <begin position="1"/>
        <end position="30"/>
    </location>
</feature>
<accession>A0AAU9RQI9</accession>
<evidence type="ECO:0000256" key="3">
    <source>
        <dbReference type="SAM" id="SignalP"/>
    </source>
</evidence>
<dbReference type="Pfam" id="PF03478">
    <property type="entry name" value="Beta-prop_KIB1-4"/>
    <property type="match status" value="1"/>
</dbReference>
<dbReference type="InterPro" id="IPR005174">
    <property type="entry name" value="KIB1-4_b-propeller"/>
</dbReference>
<dbReference type="GO" id="GO:0006508">
    <property type="term" value="P:proteolysis"/>
    <property type="evidence" value="ECO:0007669"/>
    <property type="project" value="InterPro"/>
</dbReference>
<dbReference type="GO" id="GO:0005576">
    <property type="term" value="C:extracellular region"/>
    <property type="evidence" value="ECO:0007669"/>
    <property type="project" value="TreeGrafter"/>
</dbReference>
<organism evidence="8 9">
    <name type="scientific">Thlaspi arvense</name>
    <name type="common">Field penny-cress</name>
    <dbReference type="NCBI Taxonomy" id="13288"/>
    <lineage>
        <taxon>Eukaryota</taxon>
        <taxon>Viridiplantae</taxon>
        <taxon>Streptophyta</taxon>
        <taxon>Embryophyta</taxon>
        <taxon>Tracheophyta</taxon>
        <taxon>Spermatophyta</taxon>
        <taxon>Magnoliopsida</taxon>
        <taxon>eudicotyledons</taxon>
        <taxon>Gunneridae</taxon>
        <taxon>Pentapetalae</taxon>
        <taxon>rosids</taxon>
        <taxon>malvids</taxon>
        <taxon>Brassicales</taxon>
        <taxon>Brassicaceae</taxon>
        <taxon>Thlaspideae</taxon>
        <taxon>Thlaspi</taxon>
    </lineage>
</organism>
<dbReference type="InterPro" id="IPR032799">
    <property type="entry name" value="TAXi_C"/>
</dbReference>
<dbReference type="SUPFAM" id="SSF81383">
    <property type="entry name" value="F-box domain"/>
    <property type="match status" value="1"/>
</dbReference>
<dbReference type="Pfam" id="PF00646">
    <property type="entry name" value="F-box"/>
    <property type="match status" value="1"/>
</dbReference>
<gene>
    <name evidence="8" type="ORF">TAV2_LOCUS7582</name>
</gene>
<protein>
    <recommendedName>
        <fullName evidence="10">F-box domain-containing protein</fullName>
    </recommendedName>
</protein>
<reference evidence="8 9" key="1">
    <citation type="submission" date="2022-03" db="EMBL/GenBank/DDBJ databases">
        <authorList>
            <person name="Nunn A."/>
            <person name="Chopra R."/>
            <person name="Nunn A."/>
            <person name="Contreras Garrido A."/>
        </authorList>
    </citation>
    <scope>NUCLEOTIDE SEQUENCE [LARGE SCALE GENOMIC DNA]</scope>
</reference>
<evidence type="ECO:0000256" key="2">
    <source>
        <dbReference type="ARBA" id="ARBA00022729"/>
    </source>
</evidence>
<sequence>MAIPLLRSLMANPQIIFSFLLLLLFSLSSSTSLTQPSFRPKALILPITKDQSTLQYTTIINQRTPLVAASVVFGLGGRQLWVNCDEGYVSTTYQPPRCFSAVCSRAGSSHGCNECFIPARPGCHNNTCGGTPDNTVTRTNGAGDIALDVVSIQSTNGSNPGRVVTIPNLIFVCGSTFLLHGLARGSVGMAGMGRHNVGLPSQFAAAFSSNRKFAVCLPSRGRGVAFFGNGPTVNPYTVMETSIFNAFTSAFVREAAARNITRVSSVDPFGACFSTKNVGVTRVGYAVPEIQLVLQSDDVVWRIFGGNSMVRVSDGVICLGFVDGGVYVNARTSVVVGGLQLEDNLIELDLARNRLETTMSETRYDWSNLSPDILRSILEGLTSKDFHRARAVCSNWYTVSTTCVRPLLYPWRVLFDEHSTYLFDPGEDNIYEIGHPELDLFKTNIMASCSNWLLIEDARLNFYLQNVFTRERINLPRIMSLLAVKEEWQFFPSEDSASCMWINERANDYVVAWSSIQGYLFSYKKGDDSWWSHQDIECEYMAYKDEKLYVYTFDRCIKILDLSSDLREEVVIGNPYPNHPFHIDSHPMSLVITSSGKVLIVVSFRGYNDDERSFNIYEMNLESGSWERVTSLAGYAKSTIARLLSTYS</sequence>
<dbReference type="InterPro" id="IPR011047">
    <property type="entry name" value="Quinoprotein_ADH-like_sf"/>
</dbReference>
<dbReference type="SUPFAM" id="SSF50998">
    <property type="entry name" value="Quinoprotein alcohol dehydrogenase-like"/>
    <property type="match status" value="1"/>
</dbReference>
<evidence type="ECO:0000259" key="6">
    <source>
        <dbReference type="Pfam" id="PF14541"/>
    </source>
</evidence>
<dbReference type="InterPro" id="IPR001810">
    <property type="entry name" value="F-box_dom"/>
</dbReference>
<dbReference type="InterPro" id="IPR021109">
    <property type="entry name" value="Peptidase_aspartic_dom_sf"/>
</dbReference>
<dbReference type="SUPFAM" id="SSF50630">
    <property type="entry name" value="Acid proteases"/>
    <property type="match status" value="1"/>
</dbReference>
<evidence type="ECO:0000259" key="5">
    <source>
        <dbReference type="Pfam" id="PF03478"/>
    </source>
</evidence>
<feature type="domain" description="KIB1-4 beta-propeller" evidence="5">
    <location>
        <begin position="422"/>
        <end position="634"/>
    </location>
</feature>
<dbReference type="Gene3D" id="2.40.70.10">
    <property type="entry name" value="Acid Proteases"/>
    <property type="match status" value="2"/>
</dbReference>
<keyword evidence="9" id="KW-1185">Reference proteome</keyword>
<evidence type="ECO:0000259" key="4">
    <source>
        <dbReference type="Pfam" id="PF00646"/>
    </source>
</evidence>
<dbReference type="GO" id="GO:0005794">
    <property type="term" value="C:Golgi apparatus"/>
    <property type="evidence" value="ECO:0007669"/>
    <property type="project" value="TreeGrafter"/>
</dbReference>
<dbReference type="Proteomes" id="UP000836841">
    <property type="component" value="Chromosome 2"/>
</dbReference>
<dbReference type="FunFam" id="2.40.70.10:FF:000045">
    <property type="entry name" value="Basic 7S globulin"/>
    <property type="match status" value="1"/>
</dbReference>
<dbReference type="EMBL" id="OU466858">
    <property type="protein sequence ID" value="CAH2047566.1"/>
    <property type="molecule type" value="Genomic_DNA"/>
</dbReference>
<evidence type="ECO:0000259" key="7">
    <source>
        <dbReference type="Pfam" id="PF14543"/>
    </source>
</evidence>
<feature type="domain" description="F-box" evidence="4">
    <location>
        <begin position="366"/>
        <end position="403"/>
    </location>
</feature>
<dbReference type="GO" id="GO:0005886">
    <property type="term" value="C:plasma membrane"/>
    <property type="evidence" value="ECO:0007669"/>
    <property type="project" value="TreeGrafter"/>
</dbReference>
<evidence type="ECO:0000256" key="1">
    <source>
        <dbReference type="ARBA" id="ARBA00007447"/>
    </source>
</evidence>
<dbReference type="Gene3D" id="1.20.1280.50">
    <property type="match status" value="1"/>
</dbReference>